<reference evidence="1 2" key="1">
    <citation type="submission" date="2018-12" db="EMBL/GenBank/DDBJ databases">
        <authorList>
            <consortium name="Pathogen Informatics"/>
        </authorList>
    </citation>
    <scope>NUCLEOTIDE SEQUENCE [LARGE SCALE GENOMIC DNA]</scope>
    <source>
        <strain evidence="1 2">NCTC9419</strain>
    </source>
</reference>
<proteinExistence type="predicted"/>
<dbReference type="InterPro" id="IPR000758">
    <property type="entry name" value="Enterovir_OMP"/>
</dbReference>
<dbReference type="AlphaFoldDB" id="A0A447QJZ8"/>
<sequence length="31" mass="3406">MLDVGYEGSQIDIGGLNRDVNLFTVGVGYRF</sequence>
<evidence type="ECO:0008006" key="3">
    <source>
        <dbReference type="Google" id="ProtNLM"/>
    </source>
</evidence>
<dbReference type="PROSITE" id="PS00695">
    <property type="entry name" value="ENT_VIR_OMP_2"/>
    <property type="match status" value="1"/>
</dbReference>
<name>A0A447QJZ8_SERRU</name>
<accession>A0A447QJZ8</accession>
<dbReference type="EMBL" id="LR134155">
    <property type="protein sequence ID" value="VEA70172.1"/>
    <property type="molecule type" value="Genomic_DNA"/>
</dbReference>
<organism evidence="1 2">
    <name type="scientific">Serratia rubidaea</name>
    <name type="common">Serratia marinorubra</name>
    <dbReference type="NCBI Taxonomy" id="61652"/>
    <lineage>
        <taxon>Bacteria</taxon>
        <taxon>Pseudomonadati</taxon>
        <taxon>Pseudomonadota</taxon>
        <taxon>Gammaproteobacteria</taxon>
        <taxon>Enterobacterales</taxon>
        <taxon>Yersiniaceae</taxon>
        <taxon>Serratia</taxon>
    </lineage>
</organism>
<evidence type="ECO:0000313" key="2">
    <source>
        <dbReference type="Proteomes" id="UP000271603"/>
    </source>
</evidence>
<gene>
    <name evidence="1" type="ORF">NCTC9419_01664</name>
</gene>
<protein>
    <recommendedName>
        <fullName evidence="3">Outer membrane protein X</fullName>
    </recommendedName>
</protein>
<dbReference type="GO" id="GO:0044384">
    <property type="term" value="C:host outer membrane"/>
    <property type="evidence" value="ECO:0007669"/>
    <property type="project" value="InterPro"/>
</dbReference>
<evidence type="ECO:0000313" key="1">
    <source>
        <dbReference type="EMBL" id="VEA70172.1"/>
    </source>
</evidence>
<dbReference type="Proteomes" id="UP000271603">
    <property type="component" value="Chromosome"/>
</dbReference>
<dbReference type="Gene3D" id="2.40.160.20">
    <property type="match status" value="1"/>
</dbReference>